<comment type="caution">
    <text evidence="3">The sequence shown here is derived from an EMBL/GenBank/DDBJ whole genome shotgun (WGS) entry which is preliminary data.</text>
</comment>
<dbReference type="AlphaFoldDB" id="A0A9P7EW83"/>
<dbReference type="OrthoDB" id="2671396at2759"/>
<dbReference type="RefSeq" id="XP_041287601.1">
    <property type="nucleotide sequence ID" value="XM_041434205.1"/>
</dbReference>
<dbReference type="SUPFAM" id="SSF50104">
    <property type="entry name" value="Translation proteins SH3-like domain"/>
    <property type="match status" value="1"/>
</dbReference>
<evidence type="ECO:0000259" key="2">
    <source>
        <dbReference type="SMART" id="SM00739"/>
    </source>
</evidence>
<dbReference type="EMBL" id="JABBWM010000078">
    <property type="protein sequence ID" value="KAG2094639.1"/>
    <property type="molecule type" value="Genomic_DNA"/>
</dbReference>
<dbReference type="Proteomes" id="UP000823399">
    <property type="component" value="Unassembled WGS sequence"/>
</dbReference>
<name>A0A9P7EW83_9AGAM</name>
<dbReference type="InterPro" id="IPR008991">
    <property type="entry name" value="Translation_prot_SH3-like_sf"/>
</dbReference>
<evidence type="ECO:0000313" key="4">
    <source>
        <dbReference type="Proteomes" id="UP000823399"/>
    </source>
</evidence>
<feature type="domain" description="KOW" evidence="2">
    <location>
        <begin position="437"/>
        <end position="464"/>
    </location>
</feature>
<feature type="region of interest" description="Disordered" evidence="1">
    <location>
        <begin position="653"/>
        <end position="708"/>
    </location>
</feature>
<gene>
    <name evidence="3" type="ORF">F5147DRAFT_657116</name>
</gene>
<feature type="domain" description="KOW" evidence="2">
    <location>
        <begin position="383"/>
        <end position="410"/>
    </location>
</feature>
<proteinExistence type="predicted"/>
<reference evidence="3" key="1">
    <citation type="journal article" date="2020" name="New Phytol.">
        <title>Comparative genomics reveals dynamic genome evolution in host specialist ectomycorrhizal fungi.</title>
        <authorList>
            <person name="Lofgren L.A."/>
            <person name="Nguyen N.H."/>
            <person name="Vilgalys R."/>
            <person name="Ruytinx J."/>
            <person name="Liao H.L."/>
            <person name="Branco S."/>
            <person name="Kuo A."/>
            <person name="LaButti K."/>
            <person name="Lipzen A."/>
            <person name="Andreopoulos W."/>
            <person name="Pangilinan J."/>
            <person name="Riley R."/>
            <person name="Hundley H."/>
            <person name="Na H."/>
            <person name="Barry K."/>
            <person name="Grigoriev I.V."/>
            <person name="Stajich J.E."/>
            <person name="Kennedy P.G."/>
        </authorList>
    </citation>
    <scope>NUCLEOTIDE SEQUENCE</scope>
    <source>
        <strain evidence="3">FC423</strain>
    </source>
</reference>
<dbReference type="InterPro" id="IPR005824">
    <property type="entry name" value="KOW"/>
</dbReference>
<protein>
    <recommendedName>
        <fullName evidence="2">KOW domain-containing protein</fullName>
    </recommendedName>
</protein>
<feature type="compositionally biased region" description="Polar residues" evidence="1">
    <location>
        <begin position="669"/>
        <end position="687"/>
    </location>
</feature>
<keyword evidence="4" id="KW-1185">Reference proteome</keyword>
<evidence type="ECO:0000313" key="3">
    <source>
        <dbReference type="EMBL" id="KAG2094639.1"/>
    </source>
</evidence>
<accession>A0A9P7EW83</accession>
<dbReference type="SMART" id="SM00739">
    <property type="entry name" value="KOW"/>
    <property type="match status" value="4"/>
</dbReference>
<dbReference type="GeneID" id="64696464"/>
<feature type="domain" description="KOW" evidence="2">
    <location>
        <begin position="827"/>
        <end position="854"/>
    </location>
</feature>
<organism evidence="3 4">
    <name type="scientific">Suillus discolor</name>
    <dbReference type="NCBI Taxonomy" id="1912936"/>
    <lineage>
        <taxon>Eukaryota</taxon>
        <taxon>Fungi</taxon>
        <taxon>Dikarya</taxon>
        <taxon>Basidiomycota</taxon>
        <taxon>Agaricomycotina</taxon>
        <taxon>Agaricomycetes</taxon>
        <taxon>Agaricomycetidae</taxon>
        <taxon>Boletales</taxon>
        <taxon>Suillineae</taxon>
        <taxon>Suillaceae</taxon>
        <taxon>Suillus</taxon>
    </lineage>
</organism>
<evidence type="ECO:0000256" key="1">
    <source>
        <dbReference type="SAM" id="MobiDB-lite"/>
    </source>
</evidence>
<sequence>MQIYIVWRSVLHPPIINVPQSTSELVMKGLVWQRGHPRWMKTEEAFVSYLGDRYSAEDWKDALAALFSGDGDDIIALANLHALKAIYICQASTVSLNMTKAAKASPVTTSMPKRNRRSCRPFNRFIDDQARDSDEDDDEEDIHGSPVQASNVTSILGLSAKNRLAAAINDIVGKYQERLRHSSRGCLTKLPGPPAQLKKGCISFQFIVHLFLILYHVTHCITGTATRYIAEHLQSKGFSVTVSLWVPGQLHVVSDSPKMISASLPPSHNLSVREYLCISEEEHEAVEHSNIKLPNPSWVRIKHGKYKDAIVYVFDSEQSNLFVKVLVPPRDFPYPMPEGSVTLLDSSRLPKDNTVTDIIHGEEVSGWDTPFMKRSIMAFSMQFLHAGDAIRVVKGEVHSEIGTVLSIDHALGSACLELTFDGDQVETEVQLQDLERVFCVGDTVWVVAGAYLGLEGHVIQISGDIFHLCQDISKEEQHYEPPPDESIQVRDRIEVLIGEHMGKCGIVSWFPVGADEAEYSLGPPIIQVAAAFVRWTHISQTIAYTKERGYDVRPGDVVSVARRPEYQAKGVVQSVDFPKARLTLLSESDQSLICHKRGSFLDWRRLKGLPSYVIQYWDGELCRHSAWAGTYHGQMPGCCHKVWNEIKRRSYLTSPQRRCTTPPPDRVPSASSTSIRTDSNSLWTSWDVNPEDTNTTDTNTVEGPSLSVDPSSLTLDPWTVDAQDIQDSIDARAEKVQDNGPLPWLMSKEFASQLLTYHALLKVSLRFNGGGGKLHRRFVSTACPDPFCGANGPAPKGFVAVFCASSNKGATLQHYHIPAGDLCPVPPRRKNQLCLILDGDFRGQIRTVSKCNVKLSTAELVIEGSDAPSISLRFDQICLVECFVVS</sequence>
<feature type="domain" description="KOW" evidence="2">
    <location>
        <begin position="486"/>
        <end position="517"/>
    </location>
</feature>